<gene>
    <name evidence="1" type="ORF">PBRASI_LOCUS7823</name>
</gene>
<evidence type="ECO:0000313" key="2">
    <source>
        <dbReference type="Proteomes" id="UP000789739"/>
    </source>
</evidence>
<accession>A0A9N9CK88</accession>
<dbReference type="AlphaFoldDB" id="A0A9N9CK88"/>
<protein>
    <submittedName>
        <fullName evidence="1">9998_t:CDS:1</fullName>
    </submittedName>
</protein>
<evidence type="ECO:0000313" key="1">
    <source>
        <dbReference type="EMBL" id="CAG8604401.1"/>
    </source>
</evidence>
<keyword evidence="2" id="KW-1185">Reference proteome</keyword>
<sequence length="309" mass="35956">MEIQALLNKDDDGKKIHLIEKKVLLQRDGNKWMVEDKTRLKELKRTDSDCWFSLDKEIIETMKLNNQQESWTLQCTRSDLVIELKSWIEKLRNSRCKSWERNESLLMSGYICNMLSKNSIMHSLYEKLWGADYGKLLYGPLMDTPESRELSGLVKEIDVEGNPDHLRRLCIAGQRAVMLAEVIGVNKFMQIKSATQAFKNFTEQTWELFMCYITGKQNEDVFYVMLHESLSQDSSSDPIIYILNNEHELYINSKGEHKRISASYPCRNFMRFNSASGNTPERIKAQPEHIKAAQNSKPERIKAQETTCL</sequence>
<name>A0A9N9CK88_9GLOM</name>
<dbReference type="Proteomes" id="UP000789739">
    <property type="component" value="Unassembled WGS sequence"/>
</dbReference>
<organism evidence="1 2">
    <name type="scientific">Paraglomus brasilianum</name>
    <dbReference type="NCBI Taxonomy" id="144538"/>
    <lineage>
        <taxon>Eukaryota</taxon>
        <taxon>Fungi</taxon>
        <taxon>Fungi incertae sedis</taxon>
        <taxon>Mucoromycota</taxon>
        <taxon>Glomeromycotina</taxon>
        <taxon>Glomeromycetes</taxon>
        <taxon>Paraglomerales</taxon>
        <taxon>Paraglomeraceae</taxon>
        <taxon>Paraglomus</taxon>
    </lineage>
</organism>
<reference evidence="1" key="1">
    <citation type="submission" date="2021-06" db="EMBL/GenBank/DDBJ databases">
        <authorList>
            <person name="Kallberg Y."/>
            <person name="Tangrot J."/>
            <person name="Rosling A."/>
        </authorList>
    </citation>
    <scope>NUCLEOTIDE SEQUENCE</scope>
    <source>
        <strain evidence="1">BR232B</strain>
    </source>
</reference>
<comment type="caution">
    <text evidence="1">The sequence shown here is derived from an EMBL/GenBank/DDBJ whole genome shotgun (WGS) entry which is preliminary data.</text>
</comment>
<proteinExistence type="predicted"/>
<dbReference type="EMBL" id="CAJVPI010001273">
    <property type="protein sequence ID" value="CAG8604401.1"/>
    <property type="molecule type" value="Genomic_DNA"/>
</dbReference>